<organism evidence="3 4">
    <name type="scientific">Colletotrichum spaethianum</name>
    <dbReference type="NCBI Taxonomy" id="700344"/>
    <lineage>
        <taxon>Eukaryota</taxon>
        <taxon>Fungi</taxon>
        <taxon>Dikarya</taxon>
        <taxon>Ascomycota</taxon>
        <taxon>Pezizomycotina</taxon>
        <taxon>Sordariomycetes</taxon>
        <taxon>Hypocreomycetidae</taxon>
        <taxon>Glomerellales</taxon>
        <taxon>Glomerellaceae</taxon>
        <taxon>Colletotrichum</taxon>
        <taxon>Colletotrichum spaethianum species complex</taxon>
    </lineage>
</organism>
<reference evidence="3 4" key="1">
    <citation type="submission" date="2022-03" db="EMBL/GenBank/DDBJ databases">
        <title>Genome data of Colletotrichum spp.</title>
        <authorList>
            <person name="Utami Y.D."/>
            <person name="Hiruma K."/>
        </authorList>
    </citation>
    <scope>NUCLEOTIDE SEQUENCE [LARGE SCALE GENOMIC DNA]</scope>
    <source>
        <strain evidence="3 4">MAFF 239500</strain>
    </source>
</reference>
<dbReference type="GeneID" id="73323382"/>
<name>A0AA37L843_9PEZI</name>
<feature type="region of interest" description="Disordered" evidence="2">
    <location>
        <begin position="1"/>
        <end position="20"/>
    </location>
</feature>
<keyword evidence="1" id="KW-0175">Coiled coil</keyword>
<comment type="caution">
    <text evidence="3">The sequence shown here is derived from an EMBL/GenBank/DDBJ whole genome shotgun (WGS) entry which is preliminary data.</text>
</comment>
<dbReference type="EMBL" id="BQXU01000005">
    <property type="protein sequence ID" value="GKT42399.1"/>
    <property type="molecule type" value="Genomic_DNA"/>
</dbReference>
<sequence length="463" mass="51777">MSRSKQGALQAKRRKQRQEAESIQKLKAKCAQEHGKAHVAHCKDCYGDVVETMRSRYIDSKDEWFSDDKAFLSDLDSLFVKLKDFNEDLKTIEARIEKEKQRHYRESLPKSAAGRVAEGSMGRDAFQAALEDEEKPTSSLIEDVRRAVSQGVDDAPSLEELAPMFDDLVLEKETDVLIDVFFRDPSTGEVPASCKSYVEKLRSGASIEDVVCAMAADRPARSQASGNMDRHKRTLNELKRAQAAHEQDKLLKAQKRQQPPPQGPQVNKELYDLPPCLACSGKVSPDEVIACPLCLVFAELSLTKRTVFDSEKCYDEAYVSLSTIISMASRMLTTTQDEHVQTAHSCAAGEGCIQLKDEDEEMGGSGDGPVICEECAEQLGQSIVYCSSRCASSDFQEHREGVHIPNWKGLGIDIGTQGEHLVYDNDEKTKYHVNDISKFVWRLDDAFERVFKGNNSDINDIQH</sequence>
<keyword evidence="4" id="KW-1185">Reference proteome</keyword>
<protein>
    <submittedName>
        <fullName evidence="3">Uncharacterized protein</fullName>
    </submittedName>
</protein>
<feature type="coiled-coil region" evidence="1">
    <location>
        <begin position="75"/>
        <end position="102"/>
    </location>
</feature>
<evidence type="ECO:0000256" key="2">
    <source>
        <dbReference type="SAM" id="MobiDB-lite"/>
    </source>
</evidence>
<evidence type="ECO:0000256" key="1">
    <source>
        <dbReference type="SAM" id="Coils"/>
    </source>
</evidence>
<dbReference type="AlphaFoldDB" id="A0AA37L843"/>
<evidence type="ECO:0000313" key="3">
    <source>
        <dbReference type="EMBL" id="GKT42399.1"/>
    </source>
</evidence>
<accession>A0AA37L843</accession>
<dbReference type="Proteomes" id="UP001055115">
    <property type="component" value="Unassembled WGS sequence"/>
</dbReference>
<proteinExistence type="predicted"/>
<evidence type="ECO:0000313" key="4">
    <source>
        <dbReference type="Proteomes" id="UP001055115"/>
    </source>
</evidence>
<gene>
    <name evidence="3" type="ORF">ColSpa_02580</name>
</gene>
<dbReference type="RefSeq" id="XP_049124749.1">
    <property type="nucleotide sequence ID" value="XM_049268792.1"/>
</dbReference>
<feature type="region of interest" description="Disordered" evidence="2">
    <location>
        <begin position="246"/>
        <end position="268"/>
    </location>
</feature>